<dbReference type="GO" id="GO:0009103">
    <property type="term" value="P:lipopolysaccharide biosynthetic process"/>
    <property type="evidence" value="ECO:0007669"/>
    <property type="project" value="TreeGrafter"/>
</dbReference>
<evidence type="ECO:0000256" key="3">
    <source>
        <dbReference type="ARBA" id="ARBA00022679"/>
    </source>
</evidence>
<proteinExistence type="predicted"/>
<dbReference type="AlphaFoldDB" id="A0A4D4MSY0"/>
<keyword evidence="6 8" id="KW-0472">Membrane</keyword>
<feature type="transmembrane region" description="Helical" evidence="8">
    <location>
        <begin position="71"/>
        <end position="88"/>
    </location>
</feature>
<comment type="subcellular location">
    <subcellularLocation>
        <location evidence="1">Cell membrane</location>
        <topology evidence="1">Multi-pass membrane protein</topology>
    </subcellularLocation>
</comment>
<gene>
    <name evidence="9" type="ORF">SAV31267_047670</name>
</gene>
<keyword evidence="5 8" id="KW-1133">Transmembrane helix</keyword>
<dbReference type="GO" id="GO:0005886">
    <property type="term" value="C:plasma membrane"/>
    <property type="evidence" value="ECO:0007669"/>
    <property type="project" value="UniProtKB-SubCell"/>
</dbReference>
<sequence length="369" mass="36778">MLYGIIAATSALLLASALAAVLRVPALRLGLVERRRGRTVSRLGGAAVVVGTVVVAGVGDWSGVARLGTGVGELLVVGAGVGALGLVADLRPVPRVVRLAGQAAAAAAVVPYDELGAGAGLFAAAWIVLVTSAFGSLDQADGVMGTVGVVTAFALGGCAAAEVMDGLAALLSVLAAALTGFLMHNWAPARTVAGRCGALFTGFVLASAAVLVHAGREPLGSAGALFALTAVATADGVLVLAGRLRGGRPGPGAGRRAWRTGCADSGSPRAGRRSSSAPPPSPRPSSGSSSTWGGRGRAPRAGWRVPRGSRSSGCSAFGCPPIGVSHAPRSGHPTGSCPASRRFLACKERIRLESARLRSVDPATWVMHT</sequence>
<dbReference type="STRING" id="33903.AQJ43_26315"/>
<evidence type="ECO:0000256" key="8">
    <source>
        <dbReference type="SAM" id="Phobius"/>
    </source>
</evidence>
<feature type="transmembrane region" description="Helical" evidence="8">
    <location>
        <begin position="115"/>
        <end position="135"/>
    </location>
</feature>
<feature type="compositionally biased region" description="Low complexity" evidence="7">
    <location>
        <begin position="265"/>
        <end position="276"/>
    </location>
</feature>
<protein>
    <submittedName>
        <fullName evidence="9">Uncharacterized protein</fullName>
    </submittedName>
</protein>
<keyword evidence="4 8" id="KW-0812">Transmembrane</keyword>
<dbReference type="GO" id="GO:0044038">
    <property type="term" value="P:cell wall macromolecule biosynthetic process"/>
    <property type="evidence" value="ECO:0007669"/>
    <property type="project" value="TreeGrafter"/>
</dbReference>
<evidence type="ECO:0000313" key="9">
    <source>
        <dbReference type="EMBL" id="GDY75282.1"/>
    </source>
</evidence>
<evidence type="ECO:0000256" key="1">
    <source>
        <dbReference type="ARBA" id="ARBA00004651"/>
    </source>
</evidence>
<dbReference type="Proteomes" id="UP000299211">
    <property type="component" value="Unassembled WGS sequence"/>
</dbReference>
<dbReference type="CDD" id="cd06853">
    <property type="entry name" value="GT_WecA_like"/>
    <property type="match status" value="1"/>
</dbReference>
<comment type="caution">
    <text evidence="9">The sequence shown here is derived from an EMBL/GenBank/DDBJ whole genome shotgun (WGS) entry which is preliminary data.</text>
</comment>
<evidence type="ECO:0000256" key="2">
    <source>
        <dbReference type="ARBA" id="ARBA00022475"/>
    </source>
</evidence>
<dbReference type="PANTHER" id="PTHR22926:SF3">
    <property type="entry name" value="UNDECAPRENYL-PHOSPHATE ALPHA-N-ACETYLGLUCOSAMINYL 1-PHOSPHATE TRANSFERASE"/>
    <property type="match status" value="1"/>
</dbReference>
<dbReference type="GO" id="GO:0016780">
    <property type="term" value="F:phosphotransferase activity, for other substituted phosphate groups"/>
    <property type="evidence" value="ECO:0007669"/>
    <property type="project" value="InterPro"/>
</dbReference>
<keyword evidence="3" id="KW-0808">Transferase</keyword>
<organism evidence="9 10">
    <name type="scientific">Streptomyces avermitilis</name>
    <dbReference type="NCBI Taxonomy" id="33903"/>
    <lineage>
        <taxon>Bacteria</taxon>
        <taxon>Bacillati</taxon>
        <taxon>Actinomycetota</taxon>
        <taxon>Actinomycetes</taxon>
        <taxon>Kitasatosporales</taxon>
        <taxon>Streptomycetaceae</taxon>
        <taxon>Streptomyces</taxon>
    </lineage>
</organism>
<feature type="region of interest" description="Disordered" evidence="7">
    <location>
        <begin position="249"/>
        <end position="313"/>
    </location>
</feature>
<evidence type="ECO:0000256" key="5">
    <source>
        <dbReference type="ARBA" id="ARBA00022989"/>
    </source>
</evidence>
<evidence type="ECO:0000256" key="4">
    <source>
        <dbReference type="ARBA" id="ARBA00022692"/>
    </source>
</evidence>
<evidence type="ECO:0000313" key="10">
    <source>
        <dbReference type="Proteomes" id="UP000299211"/>
    </source>
</evidence>
<name>A0A4D4MSY0_STRAX</name>
<dbReference type="InterPro" id="IPR000715">
    <property type="entry name" value="Glycosyl_transferase_4"/>
</dbReference>
<dbReference type="PANTHER" id="PTHR22926">
    <property type="entry name" value="PHOSPHO-N-ACETYLMURAMOYL-PENTAPEPTIDE-TRANSFERASE"/>
    <property type="match status" value="1"/>
</dbReference>
<reference evidence="9 10" key="1">
    <citation type="submission" date="2019-04" db="EMBL/GenBank/DDBJ databases">
        <title>Draft genome sequences of Streptomyces avermitilis ATCC 31267.</title>
        <authorList>
            <person name="Komaki H."/>
            <person name="Tamura T."/>
            <person name="Hosoyama A."/>
        </authorList>
    </citation>
    <scope>NUCLEOTIDE SEQUENCE [LARGE SCALE GENOMIC DNA]</scope>
    <source>
        <strain evidence="9 10">ATCC 31267</strain>
    </source>
</reference>
<feature type="transmembrane region" description="Helical" evidence="8">
    <location>
        <begin position="167"/>
        <end position="184"/>
    </location>
</feature>
<feature type="transmembrane region" description="Helical" evidence="8">
    <location>
        <begin position="196"/>
        <end position="215"/>
    </location>
</feature>
<feature type="transmembrane region" description="Helical" evidence="8">
    <location>
        <begin position="43"/>
        <end position="64"/>
    </location>
</feature>
<keyword evidence="2" id="KW-1003">Cell membrane</keyword>
<dbReference type="GO" id="GO:0071555">
    <property type="term" value="P:cell wall organization"/>
    <property type="evidence" value="ECO:0007669"/>
    <property type="project" value="TreeGrafter"/>
</dbReference>
<accession>A0A4D4MSY0</accession>
<evidence type="ECO:0000256" key="7">
    <source>
        <dbReference type="SAM" id="MobiDB-lite"/>
    </source>
</evidence>
<feature type="compositionally biased region" description="Low complexity" evidence="7">
    <location>
        <begin position="299"/>
        <end position="308"/>
    </location>
</feature>
<feature type="transmembrane region" description="Helical" evidence="8">
    <location>
        <begin position="142"/>
        <end position="161"/>
    </location>
</feature>
<dbReference type="Pfam" id="PF00953">
    <property type="entry name" value="Glycos_transf_4"/>
    <property type="match status" value="1"/>
</dbReference>
<evidence type="ECO:0000256" key="6">
    <source>
        <dbReference type="ARBA" id="ARBA00023136"/>
    </source>
</evidence>
<feature type="transmembrane region" description="Helical" evidence="8">
    <location>
        <begin position="221"/>
        <end position="241"/>
    </location>
</feature>
<dbReference type="EMBL" id="BJHY01000001">
    <property type="protein sequence ID" value="GDY75282.1"/>
    <property type="molecule type" value="Genomic_DNA"/>
</dbReference>